<keyword evidence="14" id="KW-1185">Reference proteome</keyword>
<dbReference type="SMART" id="SM01360">
    <property type="entry name" value="A2M"/>
    <property type="match status" value="1"/>
</dbReference>
<dbReference type="SUPFAM" id="SSF48239">
    <property type="entry name" value="Terpenoid cyclases/Protein prenyltransferases"/>
    <property type="match status" value="1"/>
</dbReference>
<dbReference type="Gene3D" id="2.60.40.1940">
    <property type="match status" value="1"/>
</dbReference>
<evidence type="ECO:0000256" key="4">
    <source>
        <dbReference type="ARBA" id="ARBA00022690"/>
    </source>
</evidence>
<evidence type="ECO:0008006" key="15">
    <source>
        <dbReference type="Google" id="ProtNLM"/>
    </source>
</evidence>
<reference evidence="13 14" key="1">
    <citation type="submission" date="2024-06" db="EMBL/GenBank/DDBJ databases">
        <authorList>
            <person name="Pan Q."/>
            <person name="Wen M."/>
            <person name="Jouanno E."/>
            <person name="Zahm M."/>
            <person name="Klopp C."/>
            <person name="Cabau C."/>
            <person name="Louis A."/>
            <person name="Berthelot C."/>
            <person name="Parey E."/>
            <person name="Roest Crollius H."/>
            <person name="Montfort J."/>
            <person name="Robinson-Rechavi M."/>
            <person name="Bouchez O."/>
            <person name="Lampietro C."/>
            <person name="Lopez Roques C."/>
            <person name="Donnadieu C."/>
            <person name="Postlethwait J."/>
            <person name="Bobe J."/>
            <person name="Verreycken H."/>
            <person name="Guiguen Y."/>
        </authorList>
    </citation>
    <scope>NUCLEOTIDE SEQUENCE [LARGE SCALE GENOMIC DNA]</scope>
    <source>
        <strain evidence="13">Up_M1</strain>
        <tissue evidence="13">Testis</tissue>
    </source>
</reference>
<dbReference type="Pfam" id="PF07677">
    <property type="entry name" value="A2M_recep"/>
    <property type="match status" value="1"/>
</dbReference>
<evidence type="ECO:0000256" key="9">
    <source>
        <dbReference type="SAM" id="SignalP"/>
    </source>
</evidence>
<proteinExistence type="inferred from homology"/>
<dbReference type="Pfam" id="PF07678">
    <property type="entry name" value="TED_complement"/>
    <property type="match status" value="1"/>
</dbReference>
<dbReference type="InterPro" id="IPR047565">
    <property type="entry name" value="Alpha-macroglob_thiol-ester_cl"/>
</dbReference>
<dbReference type="SMART" id="SM01359">
    <property type="entry name" value="A2M_N_2"/>
    <property type="match status" value="1"/>
</dbReference>
<feature type="chain" id="PRO_5044857111" description="Alpha-2-macroglobulin-like" evidence="9">
    <location>
        <begin position="21"/>
        <end position="1446"/>
    </location>
</feature>
<dbReference type="SUPFAM" id="SSF49410">
    <property type="entry name" value="Alpha-macroglobulin receptor domain"/>
    <property type="match status" value="1"/>
</dbReference>
<dbReference type="FunFam" id="2.60.40.1930:FF:000001">
    <property type="entry name" value="CD109 isoform 3"/>
    <property type="match status" value="1"/>
</dbReference>
<feature type="signal peptide" evidence="9">
    <location>
        <begin position="1"/>
        <end position="20"/>
    </location>
</feature>
<dbReference type="InterPro" id="IPR011626">
    <property type="entry name" value="Alpha-macroglobulin_TED"/>
</dbReference>
<dbReference type="Gene3D" id="2.60.40.10">
    <property type="entry name" value="Immunoglobulins"/>
    <property type="match status" value="2"/>
</dbReference>
<sequence length="1446" mass="161047">MVLPGFRLWTVLLFSCLCVCDETRPVYMVVIPAVIQAGSEAKVCASLLQPNEPLVMTITLIANEQKRTLLRRSSDREFHHCFQFQAPCVKSEEVQNFQVEVRGETFLSTEERKIMIKPFGPVTFVLTDKPIYIPGQRVHFRIVTLDTNLVPVNQLYNVVELEDVNQNRIAQWVNATSCGTVLQLSHPLNSEAAVGSYIITVWLGEDKIHQDFKVEKYVLPKFDVRMSLANEINIAQKQYRVEVCATYTYKQPVPGEADLELCRPLQPFNSGPREVPGYTAPCLRKSLQMNQTGCASHVFNLTVFLHAEEKMVGDVFRFTAKMEEEGTGVTRSEEKGIALSYVIGALSFVDTPQTYEHGAIIEGKITVVQFDNTPISDMLVYVFEEKGWPLRRLQNVTTNSQGIASFSLNTTNMAKEDIHLILSDTADAEYSGYRVPHFKRGRHVISLIDSNEPGSKRPSSLTIQNQDKPLACGQVVSVTVQYTIVGETALERSIDVMYLALSRGVIGQHGHLKVPVQQGSVTEGDVVLKLAVSPEMAPVVQLMVYSVLPSETVIAHSLNFPTDKCFRNKVSVVMSPSEAVPAEENTLTLSALPGSLCGLTAVDKSVYLMEPGKRLDADKVFHLLPLTSAPYIPYQIQDPDVCLPVSLRRLVRSLYVGPTVEKNDPHQVFQKLGLKLASNLQIRIPSCLSYRGNQYYNGGFRPLPWFGLEELHTFMPLSARHEVGEVVPPPIQTIRTFFPETWIWDLVEVGKSGSTKVSLTVPDTITSWEMEAFCLAPEGFGLAPPVELTVFQPFFLELSLPYSIVRGERFELKATVFNYLETCIMVLVTPTPSLDYTLTPLNTQYSSCLCANGRKTFSWTMMPSVLGVRHVLVSAAAVHSNTKCNREAVSVPERGQVDTVSRNLLVKAEGTERTDTYNWLLCPHGEALTEKVKLELPENVVSGSARASLSVLGDIMGRALKNLDGLLKMPYGCGEQNIALLAPNVYILEYLKDTEQLTPAILEKATEFLTSGYQRQLNYKHVDGAYSTFGQGSGNTWLTAFVLRTFGRARSYIYIDPVKLEESKTWLGRQQDQHGCFKILGKLFNNGMKGGVADEVTMTAYVTASMLELNTSVSDPVVLRGLSCLRNSTSNLSNTYTTALLAYTFTLARDMEVRNQLLQHLKKISVQQGGLLHWTQTFTESSTSLAVETSSYVLLATLGLSSLSAADLGYASRIVRWLVRQQNAYGGFSSTQDTVVALQALVLYSAKVYSRKGVCTVTVKSPSGGQHLFDVNQNNRLLYQERALQDPRGEYSIKVKGNACALVQVALHYNIPTPKNTILTIQVRSEVNCTSSALRRRVKLTLQSGYHGSKLATNMIIVDVKMLSGFVPDQESLTQLRASSLVDRVDTKDDHVLMYLTELQPRHPVNHILDIIEEHPVQRLKPAVVKLYDYYQPSDHAETEYVVHCK</sequence>
<dbReference type="Gene3D" id="2.60.40.690">
    <property type="entry name" value="Alpha-macroglobulin, receptor-binding domain"/>
    <property type="match status" value="1"/>
</dbReference>
<evidence type="ECO:0000256" key="5">
    <source>
        <dbReference type="ARBA" id="ARBA00022729"/>
    </source>
</evidence>
<dbReference type="Pfam" id="PF00207">
    <property type="entry name" value="A2M"/>
    <property type="match status" value="1"/>
</dbReference>
<keyword evidence="5 9" id="KW-0732">Signal</keyword>
<dbReference type="InterPro" id="IPR008930">
    <property type="entry name" value="Terpenoid_cyclase/PrenylTrfase"/>
</dbReference>
<gene>
    <name evidence="13" type="ORF">UPYG_G00051900</name>
</gene>
<dbReference type="InterPro" id="IPR036595">
    <property type="entry name" value="A-macroglobulin_rcpt-bd_sf"/>
</dbReference>
<dbReference type="PANTHER" id="PTHR11412:SF150">
    <property type="entry name" value="ALPHA-2-MACROGLOBULIN-RELATED"/>
    <property type="match status" value="1"/>
</dbReference>
<dbReference type="InterPro" id="IPR050473">
    <property type="entry name" value="A2M/Complement_sys"/>
</dbReference>
<keyword evidence="3" id="KW-0964">Secreted</keyword>
<evidence type="ECO:0000259" key="11">
    <source>
        <dbReference type="SMART" id="SM01360"/>
    </source>
</evidence>
<feature type="domain" description="Alpha-macroglobulin receptor-binding" evidence="12">
    <location>
        <begin position="1353"/>
        <end position="1441"/>
    </location>
</feature>
<keyword evidence="6" id="KW-0722">Serine protease inhibitor</keyword>
<feature type="domain" description="Alpha-2-macroglobulin bait region" evidence="10">
    <location>
        <begin position="461"/>
        <end position="609"/>
    </location>
</feature>
<dbReference type="GO" id="GO:0005576">
    <property type="term" value="C:extracellular region"/>
    <property type="evidence" value="ECO:0007669"/>
    <property type="project" value="UniProtKB-SubCell"/>
</dbReference>
<dbReference type="PROSITE" id="PS00477">
    <property type="entry name" value="ALPHA_2_MACROGLOBULIN"/>
    <property type="match status" value="1"/>
</dbReference>
<dbReference type="InterPro" id="IPR009048">
    <property type="entry name" value="A-macroglobulin_rcpt-bd"/>
</dbReference>
<dbReference type="InterPro" id="IPR013783">
    <property type="entry name" value="Ig-like_fold"/>
</dbReference>
<evidence type="ECO:0000256" key="6">
    <source>
        <dbReference type="ARBA" id="ARBA00022900"/>
    </source>
</evidence>
<dbReference type="Pfam" id="PF17791">
    <property type="entry name" value="MG3"/>
    <property type="match status" value="1"/>
</dbReference>
<organism evidence="13 14">
    <name type="scientific">Umbra pygmaea</name>
    <name type="common">Eastern mudminnow</name>
    <dbReference type="NCBI Taxonomy" id="75934"/>
    <lineage>
        <taxon>Eukaryota</taxon>
        <taxon>Metazoa</taxon>
        <taxon>Chordata</taxon>
        <taxon>Craniata</taxon>
        <taxon>Vertebrata</taxon>
        <taxon>Euteleostomi</taxon>
        <taxon>Actinopterygii</taxon>
        <taxon>Neopterygii</taxon>
        <taxon>Teleostei</taxon>
        <taxon>Protacanthopterygii</taxon>
        <taxon>Esociformes</taxon>
        <taxon>Umbridae</taxon>
        <taxon>Umbra</taxon>
    </lineage>
</organism>
<dbReference type="SUPFAM" id="SSF81296">
    <property type="entry name" value="E set domains"/>
    <property type="match status" value="1"/>
</dbReference>
<comment type="subcellular location">
    <subcellularLocation>
        <location evidence="1">Secreted</location>
    </subcellularLocation>
</comment>
<dbReference type="Pfam" id="PF01835">
    <property type="entry name" value="MG2"/>
    <property type="match status" value="1"/>
</dbReference>
<keyword evidence="7" id="KW-1015">Disulfide bond</keyword>
<dbReference type="Proteomes" id="UP001557470">
    <property type="component" value="Unassembled WGS sequence"/>
</dbReference>
<evidence type="ECO:0000256" key="8">
    <source>
        <dbReference type="ARBA" id="ARBA00023180"/>
    </source>
</evidence>
<dbReference type="GO" id="GO:0007399">
    <property type="term" value="P:nervous system development"/>
    <property type="evidence" value="ECO:0007669"/>
    <property type="project" value="UniProtKB-ARBA"/>
</dbReference>
<dbReference type="PANTHER" id="PTHR11412">
    <property type="entry name" value="MACROGLOBULIN / COMPLEMENT"/>
    <property type="match status" value="1"/>
</dbReference>
<dbReference type="Gene3D" id="1.50.10.20">
    <property type="match status" value="1"/>
</dbReference>
<dbReference type="GO" id="GO:0004867">
    <property type="term" value="F:serine-type endopeptidase inhibitor activity"/>
    <property type="evidence" value="ECO:0007669"/>
    <property type="project" value="UniProtKB-KW"/>
</dbReference>
<dbReference type="Pfam" id="PF07703">
    <property type="entry name" value="A2M_BRD"/>
    <property type="match status" value="1"/>
</dbReference>
<dbReference type="Gene3D" id="2.20.130.20">
    <property type="match status" value="1"/>
</dbReference>
<name>A0ABD0X7A4_UMBPY</name>
<evidence type="ECO:0000259" key="12">
    <source>
        <dbReference type="SMART" id="SM01361"/>
    </source>
</evidence>
<dbReference type="InterPro" id="IPR014756">
    <property type="entry name" value="Ig_E-set"/>
</dbReference>
<dbReference type="EMBL" id="JAGEUA010000002">
    <property type="protein sequence ID" value="KAL1004893.1"/>
    <property type="molecule type" value="Genomic_DNA"/>
</dbReference>
<accession>A0ABD0X7A4</accession>
<dbReference type="CDD" id="cd02897">
    <property type="entry name" value="A2M_2"/>
    <property type="match status" value="1"/>
</dbReference>
<dbReference type="InterPro" id="IPR041813">
    <property type="entry name" value="A2M_TED"/>
</dbReference>
<comment type="similarity">
    <text evidence="2">Belongs to the protease inhibitor I39 (alpha-2-macroglobulin) family.</text>
</comment>
<evidence type="ECO:0000256" key="2">
    <source>
        <dbReference type="ARBA" id="ARBA00010952"/>
    </source>
</evidence>
<keyword evidence="4" id="KW-0646">Protease inhibitor</keyword>
<evidence type="ECO:0000313" key="14">
    <source>
        <dbReference type="Proteomes" id="UP001557470"/>
    </source>
</evidence>
<dbReference type="Gene3D" id="6.20.50.160">
    <property type="match status" value="1"/>
</dbReference>
<dbReference type="FunFam" id="1.50.10.20:FF:000001">
    <property type="entry name" value="CD109 isoform 1"/>
    <property type="match status" value="1"/>
</dbReference>
<dbReference type="Gene3D" id="2.60.40.1930">
    <property type="match status" value="2"/>
</dbReference>
<dbReference type="SMART" id="SM01361">
    <property type="entry name" value="A2M_recep"/>
    <property type="match status" value="1"/>
</dbReference>
<dbReference type="InterPro" id="IPR001599">
    <property type="entry name" value="Macroglobln_a2"/>
</dbReference>
<dbReference type="Pfam" id="PF17789">
    <property type="entry name" value="MG4"/>
    <property type="match status" value="1"/>
</dbReference>
<feature type="domain" description="Alpha-2-macroglobulin" evidence="11">
    <location>
        <begin position="741"/>
        <end position="830"/>
    </location>
</feature>
<dbReference type="InterPro" id="IPR002890">
    <property type="entry name" value="MG2"/>
</dbReference>
<keyword evidence="8" id="KW-0325">Glycoprotein</keyword>
<dbReference type="InterPro" id="IPR011625">
    <property type="entry name" value="A2M_N_BRD"/>
</dbReference>
<dbReference type="InterPro" id="IPR041555">
    <property type="entry name" value="MG3"/>
</dbReference>
<evidence type="ECO:0000256" key="1">
    <source>
        <dbReference type="ARBA" id="ARBA00004613"/>
    </source>
</evidence>
<dbReference type="InterPro" id="IPR040839">
    <property type="entry name" value="MG4"/>
</dbReference>
<evidence type="ECO:0000256" key="7">
    <source>
        <dbReference type="ARBA" id="ARBA00023157"/>
    </source>
</evidence>
<protein>
    <recommendedName>
        <fullName evidence="15">Alpha-2-macroglobulin-like</fullName>
    </recommendedName>
</protein>
<evidence type="ECO:0000256" key="3">
    <source>
        <dbReference type="ARBA" id="ARBA00022525"/>
    </source>
</evidence>
<dbReference type="SMART" id="SM01419">
    <property type="entry name" value="Thiol-ester_cl"/>
    <property type="match status" value="1"/>
</dbReference>
<comment type="caution">
    <text evidence="13">The sequence shown here is derived from an EMBL/GenBank/DDBJ whole genome shotgun (WGS) entry which is preliminary data.</text>
</comment>
<evidence type="ECO:0000259" key="10">
    <source>
        <dbReference type="SMART" id="SM01359"/>
    </source>
</evidence>
<evidence type="ECO:0000313" key="13">
    <source>
        <dbReference type="EMBL" id="KAL1004893.1"/>
    </source>
</evidence>
<dbReference type="InterPro" id="IPR019742">
    <property type="entry name" value="MacrogloblnA2_CS"/>
</dbReference>
<dbReference type="Gene3D" id="2.60.120.1540">
    <property type="match status" value="1"/>
</dbReference>